<dbReference type="PANTHER" id="PTHR35395">
    <property type="entry name" value="DUF6536 DOMAIN-CONTAINING PROTEIN"/>
    <property type="match status" value="1"/>
</dbReference>
<dbReference type="AlphaFoldDB" id="A0A9P9DYZ7"/>
<evidence type="ECO:0000259" key="3">
    <source>
        <dbReference type="Pfam" id="PF20163"/>
    </source>
</evidence>
<feature type="domain" description="DUF6536" evidence="3">
    <location>
        <begin position="69"/>
        <end position="222"/>
    </location>
</feature>
<keyword evidence="2" id="KW-1133">Transmembrane helix</keyword>
<protein>
    <recommendedName>
        <fullName evidence="3">DUF6536 domain-containing protein</fullName>
    </recommendedName>
</protein>
<keyword evidence="2" id="KW-0812">Transmembrane</keyword>
<gene>
    <name evidence="4" type="ORF">B0J11DRAFT_292671</name>
</gene>
<feature type="region of interest" description="Disordered" evidence="1">
    <location>
        <begin position="1"/>
        <end position="20"/>
    </location>
</feature>
<evidence type="ECO:0000256" key="1">
    <source>
        <dbReference type="SAM" id="MobiDB-lite"/>
    </source>
</evidence>
<comment type="caution">
    <text evidence="4">The sequence shown here is derived from an EMBL/GenBank/DDBJ whole genome shotgun (WGS) entry which is preliminary data.</text>
</comment>
<evidence type="ECO:0000256" key="2">
    <source>
        <dbReference type="SAM" id="Phobius"/>
    </source>
</evidence>
<dbReference type="InterPro" id="IPR046623">
    <property type="entry name" value="DUF6536"/>
</dbReference>
<feature type="transmembrane region" description="Helical" evidence="2">
    <location>
        <begin position="611"/>
        <end position="634"/>
    </location>
</feature>
<feature type="transmembrane region" description="Helical" evidence="2">
    <location>
        <begin position="117"/>
        <end position="136"/>
    </location>
</feature>
<dbReference type="Pfam" id="PF20163">
    <property type="entry name" value="DUF6536"/>
    <property type="match status" value="1"/>
</dbReference>
<accession>A0A9P9DYZ7</accession>
<feature type="transmembrane region" description="Helical" evidence="2">
    <location>
        <begin position="543"/>
        <end position="564"/>
    </location>
</feature>
<dbReference type="OrthoDB" id="5429634at2759"/>
<sequence length="715" mass="80147">MFSKDRRLIPNLKSPRPYHNGAYEQTEMQDLLPVRHTDAEMNTSHSSVDQTKAAQQPRKSWRRRFSGYRGGILVSISISTFVLILNLVLFLLAKLAWTPDRVNPSIITAMRGDCHKAHSLTIFLHLVINLLGSLLLGASNYTMQRLVAPSRREVDRAHAKRKWLDIGVPSVRNLTSISRTRAFMWLLLALSSVPLHFVYNSVVFETIAANNIDFFIVSPEFFTTKDSWHLAGDTSFMNNLTSPQYIKDLQALVLDGKYQDPSLFRNLSAQECQKHYTKPFITDVGHGFAVPNEESRKIHGPNADNSLLLAQSASGEIRADYPSMEYCLSQKIQQKCELQFSLTILYIIMTANIIKIALMMAVLWGLSDHGTLVTIGDAIQSFLEIPDPSTEGCCLLARDNIGQQWKDGSTPQPLHWQPPKREPFYLACSRRRWIYSIVTYVSGLIVAGALFGVINKDSRTRGRNGFGKLSVNHIVDVYMPFRNAIIPYVLLANLPQAFISFAYITYNGLFTTMLAHREFATYAQKRASLRVTTPRLGQRSTRFLSLPSAWAFPLLLSGVILHWLCSQSLFFARFAVYKNGKQVLTHNDRLLNYKHLQKQDLVFSGIGFSDIALSTAIGWATCLILGCLSISYIFTYPKGLPMGGTNSAVISAACHLPKNNDSRDSEEEESVANKPLMWGVTIPSKTTGVGHCNFSADEVGFPNHGDLYAGFSEKE</sequence>
<feature type="transmembrane region" description="Helical" evidence="2">
    <location>
        <begin position="433"/>
        <end position="454"/>
    </location>
</feature>
<proteinExistence type="predicted"/>
<keyword evidence="5" id="KW-1185">Reference proteome</keyword>
<name>A0A9P9DYZ7_9PLEO</name>
<keyword evidence="2" id="KW-0472">Membrane</keyword>
<organism evidence="4 5">
    <name type="scientific">Dendryphion nanum</name>
    <dbReference type="NCBI Taxonomy" id="256645"/>
    <lineage>
        <taxon>Eukaryota</taxon>
        <taxon>Fungi</taxon>
        <taxon>Dikarya</taxon>
        <taxon>Ascomycota</taxon>
        <taxon>Pezizomycotina</taxon>
        <taxon>Dothideomycetes</taxon>
        <taxon>Pleosporomycetidae</taxon>
        <taxon>Pleosporales</taxon>
        <taxon>Torulaceae</taxon>
        <taxon>Dendryphion</taxon>
    </lineage>
</organism>
<evidence type="ECO:0000313" key="5">
    <source>
        <dbReference type="Proteomes" id="UP000700596"/>
    </source>
</evidence>
<evidence type="ECO:0000313" key="4">
    <source>
        <dbReference type="EMBL" id="KAH7127031.1"/>
    </source>
</evidence>
<reference evidence="4" key="1">
    <citation type="journal article" date="2021" name="Nat. Commun.">
        <title>Genetic determinants of endophytism in the Arabidopsis root mycobiome.</title>
        <authorList>
            <person name="Mesny F."/>
            <person name="Miyauchi S."/>
            <person name="Thiergart T."/>
            <person name="Pickel B."/>
            <person name="Atanasova L."/>
            <person name="Karlsson M."/>
            <person name="Huettel B."/>
            <person name="Barry K.W."/>
            <person name="Haridas S."/>
            <person name="Chen C."/>
            <person name="Bauer D."/>
            <person name="Andreopoulos W."/>
            <person name="Pangilinan J."/>
            <person name="LaButti K."/>
            <person name="Riley R."/>
            <person name="Lipzen A."/>
            <person name="Clum A."/>
            <person name="Drula E."/>
            <person name="Henrissat B."/>
            <person name="Kohler A."/>
            <person name="Grigoriev I.V."/>
            <person name="Martin F.M."/>
            <person name="Hacquard S."/>
        </authorList>
    </citation>
    <scope>NUCLEOTIDE SEQUENCE</scope>
    <source>
        <strain evidence="4">MPI-CAGE-CH-0243</strain>
    </source>
</reference>
<dbReference type="PANTHER" id="PTHR35395:SF1">
    <property type="entry name" value="DUF6536 DOMAIN-CONTAINING PROTEIN"/>
    <property type="match status" value="1"/>
</dbReference>
<feature type="transmembrane region" description="Helical" evidence="2">
    <location>
        <begin position="485"/>
        <end position="506"/>
    </location>
</feature>
<dbReference type="EMBL" id="JAGMWT010000006">
    <property type="protein sequence ID" value="KAH7127031.1"/>
    <property type="molecule type" value="Genomic_DNA"/>
</dbReference>
<feature type="transmembrane region" description="Helical" evidence="2">
    <location>
        <begin position="344"/>
        <end position="366"/>
    </location>
</feature>
<dbReference type="Proteomes" id="UP000700596">
    <property type="component" value="Unassembled WGS sequence"/>
</dbReference>
<feature type="transmembrane region" description="Helical" evidence="2">
    <location>
        <begin position="72"/>
        <end position="97"/>
    </location>
</feature>